<comment type="caution">
    <text evidence="1">The sequence shown here is derived from an EMBL/GenBank/DDBJ whole genome shotgun (WGS) entry which is preliminary data.</text>
</comment>
<dbReference type="EMBL" id="JAHRHJ020000004">
    <property type="protein sequence ID" value="KAH9317068.1"/>
    <property type="molecule type" value="Genomic_DNA"/>
</dbReference>
<name>A0AA38G871_TAXCH</name>
<feature type="non-terminal residue" evidence="1">
    <location>
        <position position="84"/>
    </location>
</feature>
<reference evidence="1 2" key="1">
    <citation type="journal article" date="2021" name="Nat. Plants">
        <title>The Taxus genome provides insights into paclitaxel biosynthesis.</title>
        <authorList>
            <person name="Xiong X."/>
            <person name="Gou J."/>
            <person name="Liao Q."/>
            <person name="Li Y."/>
            <person name="Zhou Q."/>
            <person name="Bi G."/>
            <person name="Li C."/>
            <person name="Du R."/>
            <person name="Wang X."/>
            <person name="Sun T."/>
            <person name="Guo L."/>
            <person name="Liang H."/>
            <person name="Lu P."/>
            <person name="Wu Y."/>
            <person name="Zhang Z."/>
            <person name="Ro D.K."/>
            <person name="Shang Y."/>
            <person name="Huang S."/>
            <person name="Yan J."/>
        </authorList>
    </citation>
    <scope>NUCLEOTIDE SEQUENCE [LARGE SCALE GENOMIC DNA]</scope>
    <source>
        <strain evidence="1">Ta-2019</strain>
    </source>
</reference>
<evidence type="ECO:0000313" key="2">
    <source>
        <dbReference type="Proteomes" id="UP000824469"/>
    </source>
</evidence>
<gene>
    <name evidence="1" type="ORF">KI387_018837</name>
</gene>
<dbReference type="Proteomes" id="UP000824469">
    <property type="component" value="Unassembled WGS sequence"/>
</dbReference>
<keyword evidence="2" id="KW-1185">Reference proteome</keyword>
<dbReference type="AlphaFoldDB" id="A0AA38G871"/>
<sequence length="84" mass="9237">MQVDGQIDDVGVTDGYRRWWVDELQAAPPWSGQPDLATVIVQRDALHGQVTELGVQLSHYHSSEVDTLHGAGDYPRHTVGDSAK</sequence>
<accession>A0AA38G871</accession>
<organism evidence="1 2">
    <name type="scientific">Taxus chinensis</name>
    <name type="common">Chinese yew</name>
    <name type="synonym">Taxus wallichiana var. chinensis</name>
    <dbReference type="NCBI Taxonomy" id="29808"/>
    <lineage>
        <taxon>Eukaryota</taxon>
        <taxon>Viridiplantae</taxon>
        <taxon>Streptophyta</taxon>
        <taxon>Embryophyta</taxon>
        <taxon>Tracheophyta</taxon>
        <taxon>Spermatophyta</taxon>
        <taxon>Pinopsida</taxon>
        <taxon>Pinidae</taxon>
        <taxon>Conifers II</taxon>
        <taxon>Cupressales</taxon>
        <taxon>Taxaceae</taxon>
        <taxon>Taxus</taxon>
    </lineage>
</organism>
<protein>
    <submittedName>
        <fullName evidence="1">Uncharacterized protein</fullName>
    </submittedName>
</protein>
<evidence type="ECO:0000313" key="1">
    <source>
        <dbReference type="EMBL" id="KAH9317068.1"/>
    </source>
</evidence>
<proteinExistence type="predicted"/>